<comment type="caution">
    <text evidence="12">The sequence shown here is derived from an EMBL/GenBank/DDBJ whole genome shotgun (WGS) entry which is preliminary data.</text>
</comment>
<dbReference type="InterPro" id="IPR055368">
    <property type="entry name" value="WH3_Lhr"/>
</dbReference>
<evidence type="ECO:0000256" key="2">
    <source>
        <dbReference type="ARBA" id="ARBA00022763"/>
    </source>
</evidence>
<keyword evidence="3" id="KW-0378">Hydrolase</keyword>
<evidence type="ECO:0000313" key="12">
    <source>
        <dbReference type="EMBL" id="RIX53662.1"/>
    </source>
</evidence>
<dbReference type="PANTHER" id="PTHR47962:SF5">
    <property type="entry name" value="ATP-DEPENDENT HELICASE LHR-RELATED"/>
    <property type="match status" value="1"/>
</dbReference>
<dbReference type="SMART" id="SM00490">
    <property type="entry name" value="HELICc"/>
    <property type="match status" value="1"/>
</dbReference>
<dbReference type="OrthoDB" id="9774462at2"/>
<dbReference type="PROSITE" id="PS51194">
    <property type="entry name" value="HELICASE_CTER"/>
    <property type="match status" value="1"/>
</dbReference>
<evidence type="ECO:0000256" key="8">
    <source>
        <dbReference type="ARBA" id="ARBA00023235"/>
    </source>
</evidence>
<dbReference type="Proteomes" id="UP000266482">
    <property type="component" value="Unassembled WGS sequence"/>
</dbReference>
<keyword evidence="8" id="KW-0413">Isomerase</keyword>
<reference evidence="12 13" key="1">
    <citation type="submission" date="2018-09" db="EMBL/GenBank/DDBJ databases">
        <title>Paenibacillus aracenensis nov. sp. isolated from a cave in southern Spain.</title>
        <authorList>
            <person name="Jurado V."/>
            <person name="Gutierrez-Patricio S."/>
            <person name="Gonzalez-Pimentel J.L."/>
            <person name="Miller A.Z."/>
            <person name="Laiz L."/>
            <person name="Saiz-Jimenez C."/>
        </authorList>
    </citation>
    <scope>NUCLEOTIDE SEQUENCE [LARGE SCALE GENOMIC DNA]</scope>
    <source>
        <strain evidence="12 13">DSM 22867</strain>
    </source>
</reference>
<evidence type="ECO:0000256" key="4">
    <source>
        <dbReference type="ARBA" id="ARBA00022806"/>
    </source>
</evidence>
<dbReference type="InterPro" id="IPR045628">
    <property type="entry name" value="Lhr_WH_dom"/>
</dbReference>
<evidence type="ECO:0000256" key="7">
    <source>
        <dbReference type="ARBA" id="ARBA00023204"/>
    </source>
</evidence>
<feature type="domain" description="Helicase ATP-binding" evidence="10">
    <location>
        <begin position="32"/>
        <end position="211"/>
    </location>
</feature>
<dbReference type="InterPro" id="IPR052511">
    <property type="entry name" value="ATP-dep_Helicase"/>
</dbReference>
<evidence type="ECO:0000313" key="13">
    <source>
        <dbReference type="Proteomes" id="UP000266482"/>
    </source>
</evidence>
<organism evidence="12 13">
    <name type="scientific">Paenibacillus nanensis</name>
    <dbReference type="NCBI Taxonomy" id="393251"/>
    <lineage>
        <taxon>Bacteria</taxon>
        <taxon>Bacillati</taxon>
        <taxon>Bacillota</taxon>
        <taxon>Bacilli</taxon>
        <taxon>Bacillales</taxon>
        <taxon>Paenibacillaceae</taxon>
        <taxon>Paenibacillus</taxon>
    </lineage>
</organism>
<dbReference type="GO" id="GO:0005524">
    <property type="term" value="F:ATP binding"/>
    <property type="evidence" value="ECO:0007669"/>
    <property type="project" value="UniProtKB-KW"/>
</dbReference>
<dbReference type="InterPro" id="IPR055367">
    <property type="entry name" value="WH4_Lhr"/>
</dbReference>
<gene>
    <name evidence="12" type="ORF">D3P08_09560</name>
</gene>
<dbReference type="Gene3D" id="3.40.50.300">
    <property type="entry name" value="P-loop containing nucleotide triphosphate hydrolases"/>
    <property type="match status" value="2"/>
</dbReference>
<dbReference type="Pfam" id="PF08494">
    <property type="entry name" value="DEAD_assoc"/>
    <property type="match status" value="1"/>
</dbReference>
<evidence type="ECO:0000256" key="1">
    <source>
        <dbReference type="ARBA" id="ARBA00022741"/>
    </source>
</evidence>
<dbReference type="Pfam" id="PF19306">
    <property type="entry name" value="WHD_Lhr"/>
    <property type="match status" value="1"/>
</dbReference>
<keyword evidence="5" id="KW-0067">ATP-binding</keyword>
<evidence type="ECO:0000256" key="3">
    <source>
        <dbReference type="ARBA" id="ARBA00022801"/>
    </source>
</evidence>
<dbReference type="Pfam" id="PF23235">
    <property type="entry name" value="WHD_3rd_Lhr"/>
    <property type="match status" value="1"/>
</dbReference>
<dbReference type="PROSITE" id="PS51192">
    <property type="entry name" value="HELICASE_ATP_BIND_1"/>
    <property type="match status" value="1"/>
</dbReference>
<dbReference type="Pfam" id="PF00270">
    <property type="entry name" value="DEAD"/>
    <property type="match status" value="1"/>
</dbReference>
<dbReference type="PANTHER" id="PTHR47962">
    <property type="entry name" value="ATP-DEPENDENT HELICASE LHR-RELATED-RELATED"/>
    <property type="match status" value="1"/>
</dbReference>
<dbReference type="Pfam" id="PF23234">
    <property type="entry name" value="WHD_4th_Lhr"/>
    <property type="match status" value="1"/>
</dbReference>
<dbReference type="InterPro" id="IPR014001">
    <property type="entry name" value="Helicase_ATP-bd"/>
</dbReference>
<accession>A0A3A1V2S8</accession>
<dbReference type="InterPro" id="IPR013701">
    <property type="entry name" value="Lhr-like_DEAD/DEAH_assoc"/>
</dbReference>
<dbReference type="EMBL" id="QXQA01000004">
    <property type="protein sequence ID" value="RIX53662.1"/>
    <property type="molecule type" value="Genomic_DNA"/>
</dbReference>
<dbReference type="InterPro" id="IPR001650">
    <property type="entry name" value="Helicase_C-like"/>
</dbReference>
<dbReference type="GO" id="GO:0003677">
    <property type="term" value="F:DNA binding"/>
    <property type="evidence" value="ECO:0007669"/>
    <property type="project" value="UniProtKB-KW"/>
</dbReference>
<keyword evidence="6" id="KW-0238">DNA-binding</keyword>
<dbReference type="RefSeq" id="WP_119599355.1">
    <property type="nucleotide sequence ID" value="NZ_QXQA01000004.1"/>
</dbReference>
<dbReference type="SUPFAM" id="SSF52540">
    <property type="entry name" value="P-loop containing nucleoside triphosphate hydrolases"/>
    <property type="match status" value="1"/>
</dbReference>
<evidence type="ECO:0000256" key="9">
    <source>
        <dbReference type="SAM" id="Coils"/>
    </source>
</evidence>
<keyword evidence="1" id="KW-0547">Nucleotide-binding</keyword>
<proteinExistence type="predicted"/>
<dbReference type="GO" id="GO:0006281">
    <property type="term" value="P:DNA repair"/>
    <property type="evidence" value="ECO:0007669"/>
    <property type="project" value="UniProtKB-KW"/>
</dbReference>
<sequence>MPNTSLNAFHPVVSAWFQGVFGEPTDVQRQAWASIVEGRHTLIAAPTGSGKTLAALLPCIDAVVKNKLKAGFREKGVRLLYITPLKALNNDIQHHVLAFAEQLEAEAARSGQAWPGLASGVRTGDTPSSKRAAMVKRPPELLITTPESLYILLTSEQGRGMLQAVSHVIVDEIHDLAGDKRGAHLSVSLERLESLTGRRVQRIGVSATQNPLWRVAQFLGGWTSEQADLNDQAEIADCELTGSERSERMLDESDEAVHAAHPLGYVRRDVHIVESRMQKRMKVAVTMPDTSAPANTRDAVWQPILKRLFDLMEGCASVLLFTNSRRLCERLVLRINDHAGFEMARAHHGSMSKEKRLEVEAMLKNGELRCLVATSSLELGIDVGHIDLVIQIDSPLDAASGIQRIGRAGHAVGDVSRGVIVVRQRGVLPEAAVLGGMIAAREIEPIRIPSAPIDVLSQQVIAIVASADMTVPELYGLLLRSDSYRSLTLEQLESVLAVLAGLYPFARPIVEWDRQNGLLRKRGNTAIAAMTGAGTIPQSSQYPVHHLDSRVHLGELDEEFVHESRVGDVFLLGTTSWMIRKIDKDRVYVSEASNSFSEIPFWRNEGPGRTLRLGMKVGELFEELAARLGLDPAPNRIRSRQWSSWSNADGSPMDAGRREETIRWLEREFGMEPFAGGELIGYVASQHTFSELPSAKRIVIEHYRDMMNQTHVILLNPFGRRVNRTWLLAIQRRFEQALPYTLYGNAKDNGIEFVLPEWDASWLRIIGEVTPDNVEPLLTEAVTGSPLLAIAFRRIAETALLLARSFTRVPMWQKRLRSEELLRESLPYADSFPFLTEAMKECIHEYLDLKSLKSILSSIRGGEIEIVVRETEFPSPMATQFLADYVNMRMYEGDGLDPATKAGLLHMSKGLAGELFGSVERGGVPEQAIRQMEERLERRERELQSAEDLLTHLKIRGDSSLDELVRLGGAETARWLDELVSAGRAKAINLRGLQADEPVSRWISADEAAIYESFPGTRESAVFIVSRYADNRMSFTEPELCERYPVLSLREARVLTDDLIKSGVIQQAPFAADEKERIWCSSKVAGQIVKLSIGEARKHAKAMDPERWCGYLAQRQHALEGARLRGAVGLLAVISRMQGLFLPASHWESFLFPSRVSDYRKEELDGLCASGEVIWIGNRAGGQKEGRIAFFLASNTELLAPYVEQAHSVTTAHPKLLELLKNGGASFLTQLSRLYGKTPSETLTELLDLVWEGNASNDQFAPLRISMAKKGRDGGKGGSGFGRWYWTGSLHAAAPAEEEAAPIAASGGNKLPPSSYWIRQLLDCYGIVTKELVAAYTPFRWDEVLPVLNRLEEWGAVTRGIFVEGAAAIQFTTPEIAKELQNASASQPGGALTVLSAMDPASPYGLFIDWPRKSSANASFSRKPGSYVALSGSKWRYWIEGNGKKVYTLSDSEHGEAGSVKPETIRAELHSVFGTILRQQGLTKIVIEEWNGKPVAESDGGGILTEMGAERDRHSFVLWMSRL</sequence>
<keyword evidence="4 12" id="KW-0347">Helicase</keyword>
<keyword evidence="13" id="KW-1185">Reference proteome</keyword>
<keyword evidence="7" id="KW-0234">DNA repair</keyword>
<evidence type="ECO:0000256" key="5">
    <source>
        <dbReference type="ARBA" id="ARBA00022840"/>
    </source>
</evidence>
<dbReference type="InterPro" id="IPR027417">
    <property type="entry name" value="P-loop_NTPase"/>
</dbReference>
<dbReference type="GO" id="GO:0004386">
    <property type="term" value="F:helicase activity"/>
    <property type="evidence" value="ECO:0007669"/>
    <property type="project" value="UniProtKB-KW"/>
</dbReference>
<feature type="domain" description="Helicase C-terminal" evidence="11">
    <location>
        <begin position="307"/>
        <end position="461"/>
    </location>
</feature>
<keyword evidence="9" id="KW-0175">Coiled coil</keyword>
<keyword evidence="2" id="KW-0227">DNA damage</keyword>
<name>A0A3A1V2S8_9BACL</name>
<evidence type="ECO:0000259" key="10">
    <source>
        <dbReference type="PROSITE" id="PS51192"/>
    </source>
</evidence>
<dbReference type="InterPro" id="IPR011545">
    <property type="entry name" value="DEAD/DEAH_box_helicase_dom"/>
</dbReference>
<protein>
    <submittedName>
        <fullName evidence="12">DEAD/DEAH box helicase</fullName>
    </submittedName>
</protein>
<dbReference type="SMART" id="SM00487">
    <property type="entry name" value="DEXDc"/>
    <property type="match status" value="1"/>
</dbReference>
<feature type="coiled-coil region" evidence="9">
    <location>
        <begin position="929"/>
        <end position="956"/>
    </location>
</feature>
<dbReference type="Pfam" id="PF00271">
    <property type="entry name" value="Helicase_C"/>
    <property type="match status" value="1"/>
</dbReference>
<dbReference type="GO" id="GO:0016887">
    <property type="term" value="F:ATP hydrolysis activity"/>
    <property type="evidence" value="ECO:0007669"/>
    <property type="project" value="TreeGrafter"/>
</dbReference>
<evidence type="ECO:0000256" key="6">
    <source>
        <dbReference type="ARBA" id="ARBA00023125"/>
    </source>
</evidence>
<evidence type="ECO:0000259" key="11">
    <source>
        <dbReference type="PROSITE" id="PS51194"/>
    </source>
</evidence>